<proteinExistence type="predicted"/>
<sequence length="579" mass="67144">MDSMLVRWTFFLIFLTLLSSKTAFTGILKNAPAPEKNIIDLLSKQSPLIKDVKSLKALLHKEIVTLPKETKSIISNIFIAGKTAAELDALNNTSTTLFKQALQQAQQLNRKDLELWAAIQYGVYLYTYRKYEDSFPLFMQSIQLLDSEINEQVIQPAETYKKIAYFLMTAGDYEKAEKYLLQAKKHAEPNSSELASITDNLGLNSINRNEFIKAEQYLQEALIIASAANDELRYGKVLGNMALIKFKQQEFEEAITLLNQDIAISKKLDNVQNTVYALVLSGKVYLQMGQTAQAEKQLAEAQTYTKSKIYLKNSEYEINTLLLEIAKKTKNDQQELTARRNLDELKKTLAYLDGKEVILKVNWEMEKKNLELNLQVEKAKRETETLKKVIAVSGCILLLLIITLLIKGYQKSIRNKTDEYDKNILRLSMDKEKSEQKLKTNVQALQHYKIYLFEKNEQIKELQTEMEKIKHNSTIYPEKYNYKIEQLLKSHLMNDQTWITFKKIFINNYPKYYEHLLKNFGKLSDSNLRIIFLSKLEMNNMEISRILGLTLDAVKKAKQRLRKKYGEDYTILFNEKADI</sequence>
<dbReference type="SUPFAM" id="SSF48452">
    <property type="entry name" value="TPR-like"/>
    <property type="match status" value="2"/>
</dbReference>
<evidence type="ECO:0000256" key="2">
    <source>
        <dbReference type="SAM" id="Phobius"/>
    </source>
</evidence>
<dbReference type="Gene3D" id="1.25.40.10">
    <property type="entry name" value="Tetratricopeptide repeat domain"/>
    <property type="match status" value="2"/>
</dbReference>
<evidence type="ECO:0000313" key="4">
    <source>
        <dbReference type="Proteomes" id="UP001597118"/>
    </source>
</evidence>
<keyword evidence="2" id="KW-0812">Transmembrane</keyword>
<protein>
    <submittedName>
        <fullName evidence="3">Tetratricopeptide repeat protein</fullName>
    </submittedName>
</protein>
<dbReference type="SMART" id="SM00028">
    <property type="entry name" value="TPR"/>
    <property type="match status" value="4"/>
</dbReference>
<evidence type="ECO:0000256" key="1">
    <source>
        <dbReference type="SAM" id="Coils"/>
    </source>
</evidence>
<feature type="transmembrane region" description="Helical" evidence="2">
    <location>
        <begin position="389"/>
        <end position="406"/>
    </location>
</feature>
<dbReference type="InterPro" id="IPR011990">
    <property type="entry name" value="TPR-like_helical_dom_sf"/>
</dbReference>
<evidence type="ECO:0000313" key="3">
    <source>
        <dbReference type="EMBL" id="MFD1629121.1"/>
    </source>
</evidence>
<feature type="coiled-coil region" evidence="1">
    <location>
        <begin position="360"/>
        <end position="389"/>
    </location>
</feature>
<keyword evidence="2" id="KW-0472">Membrane</keyword>
<accession>A0ABW4IBZ1</accession>
<dbReference type="EMBL" id="JBHUDG010000003">
    <property type="protein sequence ID" value="MFD1629121.1"/>
    <property type="molecule type" value="Genomic_DNA"/>
</dbReference>
<comment type="caution">
    <text evidence="3">The sequence shown here is derived from an EMBL/GenBank/DDBJ whole genome shotgun (WGS) entry which is preliminary data.</text>
</comment>
<name>A0ABW4IBZ1_9SPHI</name>
<keyword evidence="4" id="KW-1185">Reference proteome</keyword>
<dbReference type="Pfam" id="PF13424">
    <property type="entry name" value="TPR_12"/>
    <property type="match status" value="1"/>
</dbReference>
<gene>
    <name evidence="3" type="ORF">ACFSAH_04485</name>
</gene>
<reference evidence="4" key="1">
    <citation type="journal article" date="2019" name="Int. J. Syst. Evol. Microbiol.">
        <title>The Global Catalogue of Microorganisms (GCM) 10K type strain sequencing project: providing services to taxonomists for standard genome sequencing and annotation.</title>
        <authorList>
            <consortium name="The Broad Institute Genomics Platform"/>
            <consortium name="The Broad Institute Genome Sequencing Center for Infectious Disease"/>
            <person name="Wu L."/>
            <person name="Ma J."/>
        </authorList>
    </citation>
    <scope>NUCLEOTIDE SEQUENCE [LARGE SCALE GENOMIC DNA]</scope>
    <source>
        <strain evidence="4">CCUG 53762</strain>
    </source>
</reference>
<dbReference type="InterPro" id="IPR019734">
    <property type="entry name" value="TPR_rpt"/>
</dbReference>
<dbReference type="RefSeq" id="WP_379661501.1">
    <property type="nucleotide sequence ID" value="NZ_JBHUDG010000003.1"/>
</dbReference>
<dbReference type="Proteomes" id="UP001597118">
    <property type="component" value="Unassembled WGS sequence"/>
</dbReference>
<organism evidence="3 4">
    <name type="scientific">Pseudopedobacter beijingensis</name>
    <dbReference type="NCBI Taxonomy" id="1207056"/>
    <lineage>
        <taxon>Bacteria</taxon>
        <taxon>Pseudomonadati</taxon>
        <taxon>Bacteroidota</taxon>
        <taxon>Sphingobacteriia</taxon>
        <taxon>Sphingobacteriales</taxon>
        <taxon>Sphingobacteriaceae</taxon>
        <taxon>Pseudopedobacter</taxon>
    </lineage>
</organism>
<keyword evidence="1" id="KW-0175">Coiled coil</keyword>
<keyword evidence="2" id="KW-1133">Transmembrane helix</keyword>